<feature type="compositionally biased region" description="Polar residues" evidence="1">
    <location>
        <begin position="63"/>
        <end position="72"/>
    </location>
</feature>
<keyword evidence="2" id="KW-0472">Membrane</keyword>
<feature type="region of interest" description="Disordered" evidence="1">
    <location>
        <begin position="61"/>
        <end position="91"/>
    </location>
</feature>
<dbReference type="AlphaFoldDB" id="E9FWK0"/>
<dbReference type="KEGG" id="dpx:DAPPUDRAFT_95987"/>
<feature type="region of interest" description="Disordered" evidence="1">
    <location>
        <begin position="1"/>
        <end position="48"/>
    </location>
</feature>
<reference evidence="3 4" key="1">
    <citation type="journal article" date="2011" name="Science">
        <title>The ecoresponsive genome of Daphnia pulex.</title>
        <authorList>
            <person name="Colbourne J.K."/>
            <person name="Pfrender M.E."/>
            <person name="Gilbert D."/>
            <person name="Thomas W.K."/>
            <person name="Tucker A."/>
            <person name="Oakley T.H."/>
            <person name="Tokishita S."/>
            <person name="Aerts A."/>
            <person name="Arnold G.J."/>
            <person name="Basu M.K."/>
            <person name="Bauer D.J."/>
            <person name="Caceres C.E."/>
            <person name="Carmel L."/>
            <person name="Casola C."/>
            <person name="Choi J.H."/>
            <person name="Detter J.C."/>
            <person name="Dong Q."/>
            <person name="Dusheyko S."/>
            <person name="Eads B.D."/>
            <person name="Frohlich T."/>
            <person name="Geiler-Samerotte K.A."/>
            <person name="Gerlach D."/>
            <person name="Hatcher P."/>
            <person name="Jogdeo S."/>
            <person name="Krijgsveld J."/>
            <person name="Kriventseva E.V."/>
            <person name="Kultz D."/>
            <person name="Laforsch C."/>
            <person name="Lindquist E."/>
            <person name="Lopez J."/>
            <person name="Manak J.R."/>
            <person name="Muller J."/>
            <person name="Pangilinan J."/>
            <person name="Patwardhan R.P."/>
            <person name="Pitluck S."/>
            <person name="Pritham E.J."/>
            <person name="Rechtsteiner A."/>
            <person name="Rho M."/>
            <person name="Rogozin I.B."/>
            <person name="Sakarya O."/>
            <person name="Salamov A."/>
            <person name="Schaack S."/>
            <person name="Shapiro H."/>
            <person name="Shiga Y."/>
            <person name="Skalitzky C."/>
            <person name="Smith Z."/>
            <person name="Souvorov A."/>
            <person name="Sung W."/>
            <person name="Tang Z."/>
            <person name="Tsuchiya D."/>
            <person name="Tu H."/>
            <person name="Vos H."/>
            <person name="Wang M."/>
            <person name="Wolf Y.I."/>
            <person name="Yamagata H."/>
            <person name="Yamada T."/>
            <person name="Ye Y."/>
            <person name="Shaw J.R."/>
            <person name="Andrews J."/>
            <person name="Crease T.J."/>
            <person name="Tang H."/>
            <person name="Lucas S.M."/>
            <person name="Robertson H.M."/>
            <person name="Bork P."/>
            <person name="Koonin E.V."/>
            <person name="Zdobnov E.M."/>
            <person name="Grigoriev I.V."/>
            <person name="Lynch M."/>
            <person name="Boore J.L."/>
        </authorList>
    </citation>
    <scope>NUCLEOTIDE SEQUENCE [LARGE SCALE GENOMIC DNA]</scope>
</reference>
<evidence type="ECO:0000313" key="4">
    <source>
        <dbReference type="Proteomes" id="UP000000305"/>
    </source>
</evidence>
<dbReference type="InParanoid" id="E9FWK0"/>
<feature type="transmembrane region" description="Helical" evidence="2">
    <location>
        <begin position="110"/>
        <end position="134"/>
    </location>
</feature>
<evidence type="ECO:0000256" key="2">
    <source>
        <dbReference type="SAM" id="Phobius"/>
    </source>
</evidence>
<dbReference type="HOGENOM" id="CLU_1645445_0_0_1"/>
<gene>
    <name evidence="3" type="ORF">DAPPUDRAFT_95987</name>
</gene>
<keyword evidence="2" id="KW-0812">Transmembrane</keyword>
<accession>E9FWK0</accession>
<evidence type="ECO:0000256" key="1">
    <source>
        <dbReference type="SAM" id="MobiDB-lite"/>
    </source>
</evidence>
<proteinExistence type="predicted"/>
<sequence length="161" mass="16793">MSGKLNSSLTTAEWVHGRRSSSESSSVTRPDRESAGRSSHPGVAVPVRSDSSLLFTKWLMKKQQANSSSENDSSGPGKPSPQQPIPMAGSIGPGGVVIGIGRGQLFPARLALALGMAKTLLGVLLVAFGALALWEQASMSYLGSGELKKKRNPNSCSTSKV</sequence>
<protein>
    <submittedName>
        <fullName evidence="3">Uncharacterized protein</fullName>
    </submittedName>
</protein>
<name>E9FWK0_DAPPU</name>
<dbReference type="Proteomes" id="UP000000305">
    <property type="component" value="Unassembled WGS sequence"/>
</dbReference>
<keyword evidence="2" id="KW-1133">Transmembrane helix</keyword>
<organism evidence="3 4">
    <name type="scientific">Daphnia pulex</name>
    <name type="common">Water flea</name>
    <dbReference type="NCBI Taxonomy" id="6669"/>
    <lineage>
        <taxon>Eukaryota</taxon>
        <taxon>Metazoa</taxon>
        <taxon>Ecdysozoa</taxon>
        <taxon>Arthropoda</taxon>
        <taxon>Crustacea</taxon>
        <taxon>Branchiopoda</taxon>
        <taxon>Diplostraca</taxon>
        <taxon>Cladocera</taxon>
        <taxon>Anomopoda</taxon>
        <taxon>Daphniidae</taxon>
        <taxon>Daphnia</taxon>
    </lineage>
</organism>
<evidence type="ECO:0000313" key="3">
    <source>
        <dbReference type="EMBL" id="EFX87907.1"/>
    </source>
</evidence>
<feature type="compositionally biased region" description="Polar residues" evidence="1">
    <location>
        <begin position="1"/>
        <end position="11"/>
    </location>
</feature>
<keyword evidence="4" id="KW-1185">Reference proteome</keyword>
<dbReference type="EMBL" id="GL732526">
    <property type="protein sequence ID" value="EFX87907.1"/>
    <property type="molecule type" value="Genomic_DNA"/>
</dbReference>